<dbReference type="InterPro" id="IPR003797">
    <property type="entry name" value="DegV"/>
</dbReference>
<keyword evidence="1" id="KW-0446">Lipid-binding</keyword>
<gene>
    <name evidence="2" type="ORF">HGA13_16600</name>
</gene>
<reference evidence="2 3" key="1">
    <citation type="submission" date="2020-04" db="EMBL/GenBank/DDBJ databases">
        <title>MicrobeNet Type strains.</title>
        <authorList>
            <person name="Nicholson A.C."/>
        </authorList>
    </citation>
    <scope>NUCLEOTIDE SEQUENCE [LARGE SCALE GENOMIC DNA]</scope>
    <source>
        <strain evidence="2 3">DSM 45078</strain>
    </source>
</reference>
<dbReference type="NCBIfam" id="TIGR00762">
    <property type="entry name" value="DegV"/>
    <property type="match status" value="1"/>
</dbReference>
<dbReference type="InterPro" id="IPR050270">
    <property type="entry name" value="DegV_domain_contain"/>
</dbReference>
<evidence type="ECO:0000313" key="2">
    <source>
        <dbReference type="EMBL" id="NKY34683.1"/>
    </source>
</evidence>
<dbReference type="SUPFAM" id="SSF82549">
    <property type="entry name" value="DAK1/DegV-like"/>
    <property type="match status" value="1"/>
</dbReference>
<accession>A0A846XJD1</accession>
<sequence length="280" mass="28526">MTVVVVTDSSAGLPADLIGELGIDIVPLHVLVGDTTIREGVDDLEIDYTADTVSTSAPSPGELRAAYTAALARSSGDGVVAVHLSRQLSATWESGRQAVRDMGAEESVRLVDSLGAGLATGLPALAAARSAAAGATLDAVHRAAATAAAKSHTFILVNRTEQLRRGGRLSTAAGFFASELVSKPILQLVQGRLELREKVRTRSKAVAKLVSAAAAAAGSGEAVVGVQHLDAADAAETVIAQLRERLPQVREVLTAEFGPALGVHLGVGAVGVLVLPGGWG</sequence>
<dbReference type="PROSITE" id="PS51482">
    <property type="entry name" value="DEGV"/>
    <property type="match status" value="1"/>
</dbReference>
<dbReference type="Pfam" id="PF02645">
    <property type="entry name" value="DegV"/>
    <property type="match status" value="1"/>
</dbReference>
<keyword evidence="3" id="KW-1185">Reference proteome</keyword>
<evidence type="ECO:0000313" key="3">
    <source>
        <dbReference type="Proteomes" id="UP000565715"/>
    </source>
</evidence>
<proteinExistence type="predicted"/>
<dbReference type="AlphaFoldDB" id="A0A846XJD1"/>
<dbReference type="EMBL" id="JAAXOO010000004">
    <property type="protein sequence ID" value="NKY34683.1"/>
    <property type="molecule type" value="Genomic_DNA"/>
</dbReference>
<dbReference type="PANTHER" id="PTHR33434">
    <property type="entry name" value="DEGV DOMAIN-CONTAINING PROTEIN DR_1986-RELATED"/>
    <property type="match status" value="1"/>
</dbReference>
<dbReference type="RefSeq" id="WP_068046412.1">
    <property type="nucleotide sequence ID" value="NZ_JAAXOO010000004.1"/>
</dbReference>
<organism evidence="2 3">
    <name type="scientific">Nocardia speluncae</name>
    <dbReference type="NCBI Taxonomy" id="419477"/>
    <lineage>
        <taxon>Bacteria</taxon>
        <taxon>Bacillati</taxon>
        <taxon>Actinomycetota</taxon>
        <taxon>Actinomycetes</taxon>
        <taxon>Mycobacteriales</taxon>
        <taxon>Nocardiaceae</taxon>
        <taxon>Nocardia</taxon>
    </lineage>
</organism>
<evidence type="ECO:0000256" key="1">
    <source>
        <dbReference type="ARBA" id="ARBA00023121"/>
    </source>
</evidence>
<comment type="caution">
    <text evidence="2">The sequence shown here is derived from an EMBL/GenBank/DDBJ whole genome shotgun (WGS) entry which is preliminary data.</text>
</comment>
<dbReference type="InterPro" id="IPR043168">
    <property type="entry name" value="DegV_C"/>
</dbReference>
<name>A0A846XJD1_9NOCA</name>
<dbReference type="Gene3D" id="3.30.1180.10">
    <property type="match status" value="1"/>
</dbReference>
<dbReference type="Gene3D" id="3.40.50.10170">
    <property type="match status" value="1"/>
</dbReference>
<dbReference type="PANTHER" id="PTHR33434:SF2">
    <property type="entry name" value="FATTY ACID-BINDING PROTEIN TM_1468"/>
    <property type="match status" value="1"/>
</dbReference>
<dbReference type="Proteomes" id="UP000565715">
    <property type="component" value="Unassembled WGS sequence"/>
</dbReference>
<protein>
    <submittedName>
        <fullName evidence="2">DegV family protein</fullName>
    </submittedName>
</protein>
<dbReference type="GO" id="GO:0008289">
    <property type="term" value="F:lipid binding"/>
    <property type="evidence" value="ECO:0007669"/>
    <property type="project" value="UniProtKB-KW"/>
</dbReference>